<organism evidence="2 3">
    <name type="scientific">Colocasia esculenta</name>
    <name type="common">Wild taro</name>
    <name type="synonym">Arum esculentum</name>
    <dbReference type="NCBI Taxonomy" id="4460"/>
    <lineage>
        <taxon>Eukaryota</taxon>
        <taxon>Viridiplantae</taxon>
        <taxon>Streptophyta</taxon>
        <taxon>Embryophyta</taxon>
        <taxon>Tracheophyta</taxon>
        <taxon>Spermatophyta</taxon>
        <taxon>Magnoliopsida</taxon>
        <taxon>Liliopsida</taxon>
        <taxon>Araceae</taxon>
        <taxon>Aroideae</taxon>
        <taxon>Colocasieae</taxon>
        <taxon>Colocasia</taxon>
    </lineage>
</organism>
<comment type="caution">
    <text evidence="2">The sequence shown here is derived from an EMBL/GenBank/DDBJ whole genome shotgun (WGS) entry which is preliminary data.</text>
</comment>
<evidence type="ECO:0000256" key="1">
    <source>
        <dbReference type="SAM" id="MobiDB-lite"/>
    </source>
</evidence>
<dbReference type="InterPro" id="IPR039781">
    <property type="entry name" value="Rad21/Rec8-like"/>
</dbReference>
<dbReference type="OrthoDB" id="10071381at2759"/>
<sequence length="227" mass="26059">MTSASNCVGGQSPGMLLPPSPPVQRQNARGRRRKRFFDESIVLSNAEMRRRLEDTSKIVRKRQANPSTTLDVWKFQKRKKKDQMFNEPLFCGMCMKLRDVYERAFPTVMDASSPNTIHEMDVEMDQAKHSGMQDQDLIEADMEREQARYNVVQDQDLPEPMQSTFDREHTPIDAMTSIHPSMSKGIRIPEHEMPSSELLDDISEEPMAPEMRFSPEVSGLLNSPEEV</sequence>
<accession>A0A843VGM8</accession>
<dbReference type="GO" id="GO:0003682">
    <property type="term" value="F:chromatin binding"/>
    <property type="evidence" value="ECO:0007669"/>
    <property type="project" value="TreeGrafter"/>
</dbReference>
<protein>
    <submittedName>
        <fullName evidence="2">Uncharacterized protein</fullName>
    </submittedName>
</protein>
<feature type="region of interest" description="Disordered" evidence="1">
    <location>
        <begin position="203"/>
        <end position="227"/>
    </location>
</feature>
<dbReference type="GO" id="GO:1990414">
    <property type="term" value="P:replication-born double-strand break repair via sister chromatid exchange"/>
    <property type="evidence" value="ECO:0007669"/>
    <property type="project" value="TreeGrafter"/>
</dbReference>
<name>A0A843VGM8_COLES</name>
<dbReference type="GO" id="GO:0008278">
    <property type="term" value="C:cohesin complex"/>
    <property type="evidence" value="ECO:0007669"/>
    <property type="project" value="InterPro"/>
</dbReference>
<dbReference type="GO" id="GO:0007062">
    <property type="term" value="P:sister chromatid cohesion"/>
    <property type="evidence" value="ECO:0007669"/>
    <property type="project" value="InterPro"/>
</dbReference>
<evidence type="ECO:0000313" key="2">
    <source>
        <dbReference type="EMBL" id="MQL92840.1"/>
    </source>
</evidence>
<dbReference type="AlphaFoldDB" id="A0A843VGM8"/>
<feature type="region of interest" description="Disordered" evidence="1">
    <location>
        <begin position="1"/>
        <end position="32"/>
    </location>
</feature>
<proteinExistence type="predicted"/>
<keyword evidence="3" id="KW-1185">Reference proteome</keyword>
<dbReference type="PANTHER" id="PTHR12585:SF55">
    <property type="entry name" value="SISTER CHROMATID COHESION 1 PROTEIN 3"/>
    <property type="match status" value="1"/>
</dbReference>
<dbReference type="EMBL" id="NMUH01001492">
    <property type="protein sequence ID" value="MQL92840.1"/>
    <property type="molecule type" value="Genomic_DNA"/>
</dbReference>
<dbReference type="Proteomes" id="UP000652761">
    <property type="component" value="Unassembled WGS sequence"/>
</dbReference>
<dbReference type="PANTHER" id="PTHR12585">
    <property type="entry name" value="SCC1 / RAD21 FAMILY MEMBER"/>
    <property type="match status" value="1"/>
</dbReference>
<reference evidence="2" key="1">
    <citation type="submission" date="2017-07" db="EMBL/GenBank/DDBJ databases">
        <title>Taro Niue Genome Assembly and Annotation.</title>
        <authorList>
            <person name="Atibalentja N."/>
            <person name="Keating K."/>
            <person name="Fields C.J."/>
        </authorList>
    </citation>
    <scope>NUCLEOTIDE SEQUENCE</scope>
    <source>
        <strain evidence="2">Niue_2</strain>
        <tissue evidence="2">Leaf</tissue>
    </source>
</reference>
<dbReference type="CDD" id="cd21793">
    <property type="entry name" value="Rad21_Rec8_M_AtSYN1-like"/>
    <property type="match status" value="1"/>
</dbReference>
<gene>
    <name evidence="2" type="ORF">Taro_025472</name>
</gene>
<evidence type="ECO:0000313" key="3">
    <source>
        <dbReference type="Proteomes" id="UP000652761"/>
    </source>
</evidence>